<feature type="signal peptide" evidence="1">
    <location>
        <begin position="1"/>
        <end position="36"/>
    </location>
</feature>
<protein>
    <submittedName>
        <fullName evidence="2">Uncharacterized protein</fullName>
    </submittedName>
</protein>
<organism evidence="2 3">
    <name type="scientific">Podospora appendiculata</name>
    <dbReference type="NCBI Taxonomy" id="314037"/>
    <lineage>
        <taxon>Eukaryota</taxon>
        <taxon>Fungi</taxon>
        <taxon>Dikarya</taxon>
        <taxon>Ascomycota</taxon>
        <taxon>Pezizomycotina</taxon>
        <taxon>Sordariomycetes</taxon>
        <taxon>Sordariomycetidae</taxon>
        <taxon>Sordariales</taxon>
        <taxon>Podosporaceae</taxon>
        <taxon>Podospora</taxon>
    </lineage>
</organism>
<accession>A0AAE1C9V3</accession>
<gene>
    <name evidence="2" type="ORF">B0T22DRAFT_464468</name>
</gene>
<feature type="chain" id="PRO_5042220251" evidence="1">
    <location>
        <begin position="37"/>
        <end position="101"/>
    </location>
</feature>
<keyword evidence="1" id="KW-0732">Signal</keyword>
<proteinExistence type="predicted"/>
<evidence type="ECO:0000256" key="1">
    <source>
        <dbReference type="SAM" id="SignalP"/>
    </source>
</evidence>
<dbReference type="AlphaFoldDB" id="A0AAE1C9V3"/>
<dbReference type="EMBL" id="JAULSO010000003">
    <property type="protein sequence ID" value="KAK3684917.1"/>
    <property type="molecule type" value="Genomic_DNA"/>
</dbReference>
<sequence length="101" mass="11383">MARPGHLPAGPCLVNQNRLTWLALVMWSTPVQLLDSQPDEKHAMFAEKAGTGPSAPRALEVRRSSRAAAWKKRRRVMNEVERRACAHRTSAALIRHRKKPP</sequence>
<evidence type="ECO:0000313" key="3">
    <source>
        <dbReference type="Proteomes" id="UP001270362"/>
    </source>
</evidence>
<comment type="caution">
    <text evidence="2">The sequence shown here is derived from an EMBL/GenBank/DDBJ whole genome shotgun (WGS) entry which is preliminary data.</text>
</comment>
<reference evidence="2" key="2">
    <citation type="submission" date="2023-06" db="EMBL/GenBank/DDBJ databases">
        <authorList>
            <consortium name="Lawrence Berkeley National Laboratory"/>
            <person name="Haridas S."/>
            <person name="Hensen N."/>
            <person name="Bonometti L."/>
            <person name="Westerberg I."/>
            <person name="Brannstrom I.O."/>
            <person name="Guillou S."/>
            <person name="Cros-Aarteil S."/>
            <person name="Calhoun S."/>
            <person name="Kuo A."/>
            <person name="Mondo S."/>
            <person name="Pangilinan J."/>
            <person name="Riley R."/>
            <person name="Labutti K."/>
            <person name="Andreopoulos B."/>
            <person name="Lipzen A."/>
            <person name="Chen C."/>
            <person name="Yanf M."/>
            <person name="Daum C."/>
            <person name="Ng V."/>
            <person name="Clum A."/>
            <person name="Steindorff A."/>
            <person name="Ohm R."/>
            <person name="Martin F."/>
            <person name="Silar P."/>
            <person name="Natvig D."/>
            <person name="Lalanne C."/>
            <person name="Gautier V."/>
            <person name="Ament-Velasquez S.L."/>
            <person name="Kruys A."/>
            <person name="Hutchinson M.I."/>
            <person name="Powell A.J."/>
            <person name="Barry K."/>
            <person name="Miller A.N."/>
            <person name="Grigoriev I.V."/>
            <person name="Debuchy R."/>
            <person name="Gladieux P."/>
            <person name="Thoren M.H."/>
            <person name="Johannesson H."/>
        </authorList>
    </citation>
    <scope>NUCLEOTIDE SEQUENCE</scope>
    <source>
        <strain evidence="2">CBS 314.62</strain>
    </source>
</reference>
<name>A0AAE1C9V3_9PEZI</name>
<keyword evidence="3" id="KW-1185">Reference proteome</keyword>
<dbReference type="Proteomes" id="UP001270362">
    <property type="component" value="Unassembled WGS sequence"/>
</dbReference>
<reference evidence="2" key="1">
    <citation type="journal article" date="2023" name="Mol. Phylogenet. Evol.">
        <title>Genome-scale phylogeny and comparative genomics of the fungal order Sordariales.</title>
        <authorList>
            <person name="Hensen N."/>
            <person name="Bonometti L."/>
            <person name="Westerberg I."/>
            <person name="Brannstrom I.O."/>
            <person name="Guillou S."/>
            <person name="Cros-Aarteil S."/>
            <person name="Calhoun S."/>
            <person name="Haridas S."/>
            <person name="Kuo A."/>
            <person name="Mondo S."/>
            <person name="Pangilinan J."/>
            <person name="Riley R."/>
            <person name="LaButti K."/>
            <person name="Andreopoulos B."/>
            <person name="Lipzen A."/>
            <person name="Chen C."/>
            <person name="Yan M."/>
            <person name="Daum C."/>
            <person name="Ng V."/>
            <person name="Clum A."/>
            <person name="Steindorff A."/>
            <person name="Ohm R.A."/>
            <person name="Martin F."/>
            <person name="Silar P."/>
            <person name="Natvig D.O."/>
            <person name="Lalanne C."/>
            <person name="Gautier V."/>
            <person name="Ament-Velasquez S.L."/>
            <person name="Kruys A."/>
            <person name="Hutchinson M.I."/>
            <person name="Powell A.J."/>
            <person name="Barry K."/>
            <person name="Miller A.N."/>
            <person name="Grigoriev I.V."/>
            <person name="Debuchy R."/>
            <person name="Gladieux P."/>
            <person name="Hiltunen Thoren M."/>
            <person name="Johannesson H."/>
        </authorList>
    </citation>
    <scope>NUCLEOTIDE SEQUENCE</scope>
    <source>
        <strain evidence="2">CBS 314.62</strain>
    </source>
</reference>
<evidence type="ECO:0000313" key="2">
    <source>
        <dbReference type="EMBL" id="KAK3684917.1"/>
    </source>
</evidence>